<evidence type="ECO:0000313" key="6">
    <source>
        <dbReference type="EMBL" id="RNE99606.1"/>
    </source>
</evidence>
<dbReference type="SUPFAM" id="SSF56801">
    <property type="entry name" value="Acetyl-CoA synthetase-like"/>
    <property type="match status" value="1"/>
</dbReference>
<name>A0A3R7RCA1_TRYRA</name>
<dbReference type="VEuPathDB" id="TriTrypDB:TRSC58_00248"/>
<dbReference type="GO" id="GO:0044539">
    <property type="term" value="P:long-chain fatty acid import into cell"/>
    <property type="evidence" value="ECO:0007669"/>
    <property type="project" value="TreeGrafter"/>
</dbReference>
<feature type="compositionally biased region" description="Basic and acidic residues" evidence="5">
    <location>
        <begin position="130"/>
        <end position="144"/>
    </location>
</feature>
<keyword evidence="3" id="KW-0547">Nucleotide-binding</keyword>
<comment type="caution">
    <text evidence="6">The sequence shown here is derived from an EMBL/GenBank/DDBJ whole genome shotgun (WGS) entry which is preliminary data.</text>
</comment>
<reference evidence="6 7" key="1">
    <citation type="journal article" date="2018" name="BMC Genomics">
        <title>Genomic comparison of Trypanosoma conorhini and Trypanosoma rangeli to Trypanosoma cruzi strains of high and low virulence.</title>
        <authorList>
            <person name="Bradwell K.R."/>
            <person name="Koparde V.N."/>
            <person name="Matveyev A.V."/>
            <person name="Serrano M.G."/>
            <person name="Alves J.M."/>
            <person name="Parikh H."/>
            <person name="Huang B."/>
            <person name="Lee V."/>
            <person name="Espinosa-Alvarez O."/>
            <person name="Ortiz P.A."/>
            <person name="Costa-Martins A.G."/>
            <person name="Teixeira M.M."/>
            <person name="Buck G.A."/>
        </authorList>
    </citation>
    <scope>NUCLEOTIDE SEQUENCE [LARGE SCALE GENOMIC DNA]</scope>
    <source>
        <strain evidence="6 7">AM80</strain>
    </source>
</reference>
<gene>
    <name evidence="6" type="ORF">TraAM80_08074</name>
</gene>
<feature type="region of interest" description="Disordered" evidence="5">
    <location>
        <begin position="130"/>
        <end position="163"/>
    </location>
</feature>
<dbReference type="GO" id="GO:0005886">
    <property type="term" value="C:plasma membrane"/>
    <property type="evidence" value="ECO:0007669"/>
    <property type="project" value="TreeGrafter"/>
</dbReference>
<evidence type="ECO:0000256" key="3">
    <source>
        <dbReference type="ARBA" id="ARBA00022741"/>
    </source>
</evidence>
<keyword evidence="2" id="KW-0436">Ligase</keyword>
<evidence type="ECO:0000256" key="1">
    <source>
        <dbReference type="ARBA" id="ARBA00006432"/>
    </source>
</evidence>
<dbReference type="OrthoDB" id="288590at2759"/>
<dbReference type="GO" id="GO:0005324">
    <property type="term" value="F:long-chain fatty acid transmembrane transporter activity"/>
    <property type="evidence" value="ECO:0007669"/>
    <property type="project" value="TreeGrafter"/>
</dbReference>
<dbReference type="EMBL" id="MKGL01000375">
    <property type="protein sequence ID" value="RNE99606.1"/>
    <property type="molecule type" value="Genomic_DNA"/>
</dbReference>
<organism evidence="6 7">
    <name type="scientific">Trypanosoma rangeli</name>
    <dbReference type="NCBI Taxonomy" id="5698"/>
    <lineage>
        <taxon>Eukaryota</taxon>
        <taxon>Discoba</taxon>
        <taxon>Euglenozoa</taxon>
        <taxon>Kinetoplastea</taxon>
        <taxon>Metakinetoplastina</taxon>
        <taxon>Trypanosomatida</taxon>
        <taxon>Trypanosomatidae</taxon>
        <taxon>Trypanosoma</taxon>
        <taxon>Herpetosoma</taxon>
    </lineage>
</organism>
<dbReference type="GO" id="GO:0004467">
    <property type="term" value="F:long-chain fatty acid-CoA ligase activity"/>
    <property type="evidence" value="ECO:0007669"/>
    <property type="project" value="TreeGrafter"/>
</dbReference>
<dbReference type="Proteomes" id="UP000283634">
    <property type="component" value="Unassembled WGS sequence"/>
</dbReference>
<dbReference type="GO" id="GO:0005524">
    <property type="term" value="F:ATP binding"/>
    <property type="evidence" value="ECO:0007669"/>
    <property type="project" value="UniProtKB-KW"/>
</dbReference>
<keyword evidence="4" id="KW-0067">ATP-binding</keyword>
<dbReference type="AlphaFoldDB" id="A0A3R7RCA1"/>
<accession>A0A3R7RCA1</accession>
<dbReference type="RefSeq" id="XP_029235293.1">
    <property type="nucleotide sequence ID" value="XM_029384835.1"/>
</dbReference>
<dbReference type="GeneID" id="40332007"/>
<feature type="compositionally biased region" description="Polar residues" evidence="5">
    <location>
        <begin position="154"/>
        <end position="163"/>
    </location>
</feature>
<dbReference type="PANTHER" id="PTHR43107:SF15">
    <property type="entry name" value="FATTY ACID TRANSPORT PROTEIN 3, ISOFORM A"/>
    <property type="match status" value="1"/>
</dbReference>
<sequence length="244" mass="26309">MGFVTFVDRVGDTFRWKGENVSTTEVMNAMNKVVGDTASVQEAVVYGVSVPHHEGRAGMAQLTLTPLGEARVRSAAAARETGANALRMTLQDEKRFLQNELYGLLTGAKGGSAALPSYAVPVSVRIDEETVEHGGKGEQPRTQETRASPESGGSFRQTDSSLATDKARTTTFKYRRHMLVGEGYRFAICFDELASSRVYVLVTKRGLLTTVGVEPVPPSLSCGYVPLNAKTVSVLGEDLQSCGW</sequence>
<evidence type="ECO:0000313" key="7">
    <source>
        <dbReference type="Proteomes" id="UP000283634"/>
    </source>
</evidence>
<keyword evidence="7" id="KW-1185">Reference proteome</keyword>
<evidence type="ECO:0000256" key="4">
    <source>
        <dbReference type="ARBA" id="ARBA00022840"/>
    </source>
</evidence>
<proteinExistence type="inferred from homology"/>
<evidence type="ECO:0000256" key="5">
    <source>
        <dbReference type="SAM" id="MobiDB-lite"/>
    </source>
</evidence>
<evidence type="ECO:0000256" key="2">
    <source>
        <dbReference type="ARBA" id="ARBA00022598"/>
    </source>
</evidence>
<dbReference type="PANTHER" id="PTHR43107">
    <property type="entry name" value="LONG-CHAIN FATTY ACID TRANSPORT PROTEIN"/>
    <property type="match status" value="1"/>
</dbReference>
<comment type="similarity">
    <text evidence="1">Belongs to the ATP-dependent AMP-binding enzyme family.</text>
</comment>
<protein>
    <submittedName>
        <fullName evidence="6">Fatty acid transporter protein</fullName>
    </submittedName>
</protein>